<evidence type="ECO:0008006" key="4">
    <source>
        <dbReference type="Google" id="ProtNLM"/>
    </source>
</evidence>
<sequence length="154" mass="16295">MQSAREEKHHTISAWLRQLGFKPTPWRALPAAALAVYGICMGLVFNAGFDQPYDKVQHILFFGLLTLAIHALFSCRLRVSAITVLILGLIGEGIQGVLPHHHASMLDAGANTIGIAAVAVAIALVRSEVKAAATGNTIADMPGSQALSSSLSDR</sequence>
<organism evidence="2 3">
    <name type="scientific">Stappia sediminis</name>
    <dbReference type="NCBI Taxonomy" id="2692190"/>
    <lineage>
        <taxon>Bacteria</taxon>
        <taxon>Pseudomonadati</taxon>
        <taxon>Pseudomonadota</taxon>
        <taxon>Alphaproteobacteria</taxon>
        <taxon>Hyphomicrobiales</taxon>
        <taxon>Stappiaceae</taxon>
        <taxon>Stappia</taxon>
    </lineage>
</organism>
<dbReference type="AlphaFoldDB" id="A0A7X3S7J1"/>
<keyword evidence="3" id="KW-1185">Reference proteome</keyword>
<dbReference type="RefSeq" id="WP_160775075.1">
    <property type="nucleotide sequence ID" value="NZ_WUMV01000003.1"/>
</dbReference>
<feature type="transmembrane region" description="Helical" evidence="1">
    <location>
        <begin position="104"/>
        <end position="125"/>
    </location>
</feature>
<dbReference type="EMBL" id="WUMV01000003">
    <property type="protein sequence ID" value="MXN64831.1"/>
    <property type="molecule type" value="Genomic_DNA"/>
</dbReference>
<feature type="transmembrane region" description="Helical" evidence="1">
    <location>
        <begin position="55"/>
        <end position="73"/>
    </location>
</feature>
<reference evidence="2 3" key="1">
    <citation type="submission" date="2019-12" db="EMBL/GenBank/DDBJ databases">
        <authorList>
            <person name="Li M."/>
        </authorList>
    </citation>
    <scope>NUCLEOTIDE SEQUENCE [LARGE SCALE GENOMIC DNA]</scope>
    <source>
        <strain evidence="2 3">GBMRC 2046</strain>
    </source>
</reference>
<evidence type="ECO:0000313" key="2">
    <source>
        <dbReference type="EMBL" id="MXN64831.1"/>
    </source>
</evidence>
<evidence type="ECO:0000313" key="3">
    <source>
        <dbReference type="Proteomes" id="UP000433101"/>
    </source>
</evidence>
<name>A0A7X3S7J1_9HYPH</name>
<accession>A0A7X3S7J1</accession>
<feature type="transmembrane region" description="Helical" evidence="1">
    <location>
        <begin position="28"/>
        <end position="49"/>
    </location>
</feature>
<evidence type="ECO:0000256" key="1">
    <source>
        <dbReference type="SAM" id="Phobius"/>
    </source>
</evidence>
<keyword evidence="1" id="KW-1133">Transmembrane helix</keyword>
<dbReference type="Proteomes" id="UP000433101">
    <property type="component" value="Unassembled WGS sequence"/>
</dbReference>
<protein>
    <recommendedName>
        <fullName evidence="4">VanZ like family protein</fullName>
    </recommendedName>
</protein>
<gene>
    <name evidence="2" type="ORF">GR183_07920</name>
</gene>
<feature type="transmembrane region" description="Helical" evidence="1">
    <location>
        <begin position="80"/>
        <end position="98"/>
    </location>
</feature>
<proteinExistence type="predicted"/>
<keyword evidence="1" id="KW-0472">Membrane</keyword>
<comment type="caution">
    <text evidence="2">The sequence shown here is derived from an EMBL/GenBank/DDBJ whole genome shotgun (WGS) entry which is preliminary data.</text>
</comment>
<keyword evidence="1" id="KW-0812">Transmembrane</keyword>